<dbReference type="GO" id="GO:0000338">
    <property type="term" value="P:protein deneddylation"/>
    <property type="evidence" value="ECO:0007669"/>
    <property type="project" value="TreeGrafter"/>
</dbReference>
<evidence type="ECO:0000256" key="3">
    <source>
        <dbReference type="ARBA" id="ARBA00022801"/>
    </source>
</evidence>
<accession>A0AAW1M579</accession>
<dbReference type="GO" id="GO:0006508">
    <property type="term" value="P:proteolysis"/>
    <property type="evidence" value="ECO:0007669"/>
    <property type="project" value="UniProtKB-KW"/>
</dbReference>
<gene>
    <name evidence="6" type="ORF">QE152_g8184</name>
</gene>
<feature type="domain" description="Ubiquitin-like protease family profile" evidence="5">
    <location>
        <begin position="13"/>
        <end position="174"/>
    </location>
</feature>
<dbReference type="GO" id="GO:0019784">
    <property type="term" value="F:deNEDDylase activity"/>
    <property type="evidence" value="ECO:0007669"/>
    <property type="project" value="InterPro"/>
</dbReference>
<protein>
    <submittedName>
        <fullName evidence="6">Ulp1 protease family, C-terminal catalytic domain</fullName>
    </submittedName>
</protein>
<dbReference type="EMBL" id="JASPKY010000064">
    <property type="protein sequence ID" value="KAK9743967.1"/>
    <property type="molecule type" value="Genomic_DNA"/>
</dbReference>
<evidence type="ECO:0000256" key="2">
    <source>
        <dbReference type="ARBA" id="ARBA00022670"/>
    </source>
</evidence>
<reference evidence="6 7" key="1">
    <citation type="journal article" date="2024" name="BMC Genomics">
        <title>De novo assembly and annotation of Popillia japonica's genome with initial clues to its potential as an invasive pest.</title>
        <authorList>
            <person name="Cucini C."/>
            <person name="Boschi S."/>
            <person name="Funari R."/>
            <person name="Cardaioli E."/>
            <person name="Iannotti N."/>
            <person name="Marturano G."/>
            <person name="Paoli F."/>
            <person name="Bruttini M."/>
            <person name="Carapelli A."/>
            <person name="Frati F."/>
            <person name="Nardi F."/>
        </authorList>
    </citation>
    <scope>NUCLEOTIDE SEQUENCE [LARGE SCALE GENOMIC DNA]</scope>
    <source>
        <strain evidence="6">DMR45628</strain>
    </source>
</reference>
<dbReference type="AlphaFoldDB" id="A0AAW1M579"/>
<dbReference type="InterPro" id="IPR044613">
    <property type="entry name" value="Nep1/2-like"/>
</dbReference>
<keyword evidence="2 6" id="KW-0645">Protease</keyword>
<dbReference type="PANTHER" id="PTHR46468:SF1">
    <property type="entry name" value="SENTRIN-SPECIFIC PROTEASE 8"/>
    <property type="match status" value="1"/>
</dbReference>
<dbReference type="Pfam" id="PF02902">
    <property type="entry name" value="Peptidase_C48"/>
    <property type="match status" value="1"/>
</dbReference>
<organism evidence="6 7">
    <name type="scientific">Popillia japonica</name>
    <name type="common">Japanese beetle</name>
    <dbReference type="NCBI Taxonomy" id="7064"/>
    <lineage>
        <taxon>Eukaryota</taxon>
        <taxon>Metazoa</taxon>
        <taxon>Ecdysozoa</taxon>
        <taxon>Arthropoda</taxon>
        <taxon>Hexapoda</taxon>
        <taxon>Insecta</taxon>
        <taxon>Pterygota</taxon>
        <taxon>Neoptera</taxon>
        <taxon>Endopterygota</taxon>
        <taxon>Coleoptera</taxon>
        <taxon>Polyphaga</taxon>
        <taxon>Scarabaeiformia</taxon>
        <taxon>Scarabaeidae</taxon>
        <taxon>Rutelinae</taxon>
        <taxon>Popillia</taxon>
    </lineage>
</organism>
<keyword evidence="7" id="KW-1185">Reference proteome</keyword>
<comment type="similarity">
    <text evidence="1">Belongs to the peptidase C48 family.</text>
</comment>
<keyword evidence="4" id="KW-0788">Thiol protease</keyword>
<comment type="caution">
    <text evidence="6">The sequence shown here is derived from an EMBL/GenBank/DDBJ whole genome shotgun (WGS) entry which is preliminary data.</text>
</comment>
<name>A0AAW1M579_POPJA</name>
<dbReference type="InterPro" id="IPR003653">
    <property type="entry name" value="Peptidase_C48_C"/>
</dbReference>
<evidence type="ECO:0000313" key="6">
    <source>
        <dbReference type="EMBL" id="KAK9743967.1"/>
    </source>
</evidence>
<keyword evidence="3" id="KW-0378">Hydrolase</keyword>
<dbReference type="InterPro" id="IPR038765">
    <property type="entry name" value="Papain-like_cys_pep_sf"/>
</dbReference>
<dbReference type="PROSITE" id="PS50600">
    <property type="entry name" value="ULP_PROTEASE"/>
    <property type="match status" value="1"/>
</dbReference>
<dbReference type="Proteomes" id="UP001458880">
    <property type="component" value="Unassembled WGS sequence"/>
</dbReference>
<evidence type="ECO:0000256" key="4">
    <source>
        <dbReference type="ARBA" id="ARBA00022807"/>
    </source>
</evidence>
<evidence type="ECO:0000256" key="1">
    <source>
        <dbReference type="ARBA" id="ARBA00005234"/>
    </source>
</evidence>
<evidence type="ECO:0000259" key="5">
    <source>
        <dbReference type="PROSITE" id="PS50600"/>
    </source>
</evidence>
<dbReference type="GO" id="GO:0008234">
    <property type="term" value="F:cysteine-type peptidase activity"/>
    <property type="evidence" value="ECO:0007669"/>
    <property type="project" value="UniProtKB-KW"/>
</dbReference>
<dbReference type="SUPFAM" id="SSF54001">
    <property type="entry name" value="Cysteine proteinases"/>
    <property type="match status" value="1"/>
</dbReference>
<dbReference type="Gene3D" id="3.40.395.10">
    <property type="entry name" value="Adenoviral Proteinase, Chain A"/>
    <property type="match status" value="1"/>
</dbReference>
<sequence length="213" mass="24661">MDGNQVILNYHESLLRGSDMRLLQGPSWLNDTIISFYFEYLEIDKFKKNPALLFVPPQVTQCIKITPMQDIGIFLDPLRMESQNFIFFALNDNEQTECSGGTHWSLLVLSHPEKTVFHFDSSRGANQDQAIELGEKLLNYYDLSSFGSFSEPRALQQTNGYDCGIHVLCNVENIAHYALRFKKIEGCPLPDKESVYFKRREILDLIHKLRHLR</sequence>
<evidence type="ECO:0000313" key="7">
    <source>
        <dbReference type="Proteomes" id="UP001458880"/>
    </source>
</evidence>
<proteinExistence type="inferred from homology"/>
<dbReference type="PANTHER" id="PTHR46468">
    <property type="entry name" value="SENTRIN-SPECIFIC PROTEASE 8"/>
    <property type="match status" value="1"/>
</dbReference>